<evidence type="ECO:0000313" key="2">
    <source>
        <dbReference type="EMBL" id="MDG4945275.1"/>
    </source>
</evidence>
<feature type="compositionally biased region" description="Polar residues" evidence="1">
    <location>
        <begin position="97"/>
        <end position="114"/>
    </location>
</feature>
<dbReference type="AlphaFoldDB" id="A0A9X4MYY0"/>
<dbReference type="EMBL" id="JANCMU010000001">
    <property type="protein sequence ID" value="MDG4945275.1"/>
    <property type="molecule type" value="Genomic_DNA"/>
</dbReference>
<gene>
    <name evidence="2" type="ORF">NMK71_02520</name>
</gene>
<dbReference type="InterPro" id="IPR021474">
    <property type="entry name" value="DUF3127"/>
</dbReference>
<dbReference type="InterPro" id="IPR012340">
    <property type="entry name" value="NA-bd_OB-fold"/>
</dbReference>
<evidence type="ECO:0000256" key="1">
    <source>
        <dbReference type="SAM" id="MobiDB-lite"/>
    </source>
</evidence>
<dbReference type="Proteomes" id="UP001152599">
    <property type="component" value="Unassembled WGS sequence"/>
</dbReference>
<dbReference type="RefSeq" id="WP_304416733.1">
    <property type="nucleotide sequence ID" value="NZ_JANAIE010000003.1"/>
</dbReference>
<comment type="caution">
    <text evidence="2">The sequence shown here is derived from an EMBL/GenBank/DDBJ whole genome shotgun (WGS) entry which is preliminary data.</text>
</comment>
<evidence type="ECO:0000313" key="3">
    <source>
        <dbReference type="Proteomes" id="UP001152599"/>
    </source>
</evidence>
<protein>
    <submittedName>
        <fullName evidence="2">DUF3127 domain-containing protein</fullName>
    </submittedName>
</protein>
<sequence>MEISGKVTKIFDTQTFASGFKKREVIVTTQEQYPQPLSIEFLQDKTELADQINVGDDVKVSINLRGREWTSPDGVVKYFNSIVGWRVEKLAPENVGAENTPSPSDFNSGVNDLSNDGEIDDLPF</sequence>
<dbReference type="Pfam" id="PF11325">
    <property type="entry name" value="DUF3127"/>
    <property type="match status" value="1"/>
</dbReference>
<reference evidence="2" key="1">
    <citation type="submission" date="2022-07" db="EMBL/GenBank/DDBJ databases">
        <title>Description and genome-wide analysis of Profundicola chukchiensis gen. nov., sp. nov., marine bacteria isolated from bottom sediments of the Chukchi Sea.</title>
        <authorList>
            <person name="Romanenko L."/>
            <person name="Otstavnykh N."/>
            <person name="Kurilenko V."/>
            <person name="Eremeev V."/>
            <person name="Velansky P."/>
            <person name="Mikhailov V."/>
            <person name="Isaeva M."/>
        </authorList>
    </citation>
    <scope>NUCLEOTIDE SEQUENCE</scope>
    <source>
        <strain evidence="2">KMM 9713</strain>
    </source>
</reference>
<accession>A0A9X4MYY0</accession>
<proteinExistence type="predicted"/>
<feature type="region of interest" description="Disordered" evidence="1">
    <location>
        <begin position="94"/>
        <end position="124"/>
    </location>
</feature>
<name>A0A9X4MYY0_9FLAO</name>
<keyword evidence="3" id="KW-1185">Reference proteome</keyword>
<feature type="compositionally biased region" description="Acidic residues" evidence="1">
    <location>
        <begin position="115"/>
        <end position="124"/>
    </location>
</feature>
<dbReference type="SUPFAM" id="SSF50249">
    <property type="entry name" value="Nucleic acid-binding proteins"/>
    <property type="match status" value="1"/>
</dbReference>
<organism evidence="2 3">
    <name type="scientific">Profundicola chukchiensis</name>
    <dbReference type="NCBI Taxonomy" id="2961959"/>
    <lineage>
        <taxon>Bacteria</taxon>
        <taxon>Pseudomonadati</taxon>
        <taxon>Bacteroidota</taxon>
        <taxon>Flavobacteriia</taxon>
        <taxon>Flavobacteriales</taxon>
        <taxon>Weeksellaceae</taxon>
        <taxon>Profundicola</taxon>
    </lineage>
</organism>